<keyword evidence="3" id="KW-1185">Reference proteome</keyword>
<dbReference type="Proteomes" id="UP001144323">
    <property type="component" value="Unassembled WGS sequence"/>
</dbReference>
<proteinExistence type="predicted"/>
<name>A0A9W6LS50_9HYPH</name>
<accession>A0A9W6LS50</accession>
<dbReference type="RefSeq" id="WP_281803027.1">
    <property type="nucleotide sequence ID" value="NZ_BSEC01000001.1"/>
</dbReference>
<dbReference type="AlphaFoldDB" id="A0A9W6LS50"/>
<evidence type="ECO:0000313" key="3">
    <source>
        <dbReference type="Proteomes" id="UP001144323"/>
    </source>
</evidence>
<dbReference type="EMBL" id="BSEC01000001">
    <property type="protein sequence ID" value="GLI93305.1"/>
    <property type="molecule type" value="Genomic_DNA"/>
</dbReference>
<reference evidence="2" key="1">
    <citation type="journal article" date="2023" name="Int. J. Syst. Evol. Microbiol.">
        <title>Methylocystis iwaonis sp. nov., a type II methane-oxidizing bacterium from surface soil of a rice paddy field in Japan, and emended description of the genus Methylocystis (ex Whittenbury et al. 1970) Bowman et al. 1993.</title>
        <authorList>
            <person name="Kaise H."/>
            <person name="Sawadogo J.B."/>
            <person name="Alam M.S."/>
            <person name="Ueno C."/>
            <person name="Dianou D."/>
            <person name="Shinjo R."/>
            <person name="Asakawa S."/>
        </authorList>
    </citation>
    <scope>NUCLEOTIDE SEQUENCE</scope>
    <source>
        <strain evidence="2">LMG27198</strain>
    </source>
</reference>
<organism evidence="2 3">
    <name type="scientific">Methylocystis echinoides</name>
    <dbReference type="NCBI Taxonomy" id="29468"/>
    <lineage>
        <taxon>Bacteria</taxon>
        <taxon>Pseudomonadati</taxon>
        <taxon>Pseudomonadota</taxon>
        <taxon>Alphaproteobacteria</taxon>
        <taxon>Hyphomicrobiales</taxon>
        <taxon>Methylocystaceae</taxon>
        <taxon>Methylocystis</taxon>
    </lineage>
</organism>
<evidence type="ECO:0000313" key="2">
    <source>
        <dbReference type="EMBL" id="GLI93305.1"/>
    </source>
</evidence>
<feature type="region of interest" description="Disordered" evidence="1">
    <location>
        <begin position="1"/>
        <end position="31"/>
    </location>
</feature>
<sequence length="221" mass="23920">MSLTPVNNASPQPLDSNDATPGTGHGPAPQNTATASLYVQTITQTQPGPSRYDAQLRQGAPTPLNAQKTAVAAHPSPALLKQIGEVAQQAENYIEDNLHLFCPGAAPRIIWRLNAATDLDPVRIETPSLSELETRLRAEARNMDPSFKPDRTWALNALATFLQTRILADNRSLFEIAVAVDAVPHRTDEEKAVFLHAAQRNASFMVGVTAQQIVERTVSGQ</sequence>
<comment type="caution">
    <text evidence="2">The sequence shown here is derived from an EMBL/GenBank/DDBJ whole genome shotgun (WGS) entry which is preliminary data.</text>
</comment>
<protein>
    <submittedName>
        <fullName evidence="2">Uncharacterized protein</fullName>
    </submittedName>
</protein>
<evidence type="ECO:0000256" key="1">
    <source>
        <dbReference type="SAM" id="MobiDB-lite"/>
    </source>
</evidence>
<gene>
    <name evidence="2" type="ORF">LMG27198_22970</name>
</gene>
<feature type="compositionally biased region" description="Polar residues" evidence="1">
    <location>
        <begin position="1"/>
        <end position="20"/>
    </location>
</feature>